<dbReference type="NCBIfam" id="NF003417">
    <property type="entry name" value="PRK04813.1"/>
    <property type="match status" value="2"/>
</dbReference>
<evidence type="ECO:0000313" key="6">
    <source>
        <dbReference type="Proteomes" id="UP000597206"/>
    </source>
</evidence>
<evidence type="ECO:0000256" key="1">
    <source>
        <dbReference type="ARBA" id="ARBA00001957"/>
    </source>
</evidence>
<name>A0ABS0GDI9_9VIBR</name>
<dbReference type="Gene3D" id="3.30.559.10">
    <property type="entry name" value="Chloramphenicol acetyltransferase-like domain"/>
    <property type="match status" value="2"/>
</dbReference>
<dbReference type="CDD" id="cd17643">
    <property type="entry name" value="A_NRPS_Cytc1-like"/>
    <property type="match status" value="1"/>
</dbReference>
<keyword evidence="2" id="KW-0596">Phosphopantetheine</keyword>
<dbReference type="InterPro" id="IPR010071">
    <property type="entry name" value="AA_adenyl_dom"/>
</dbReference>
<dbReference type="InterPro" id="IPR025110">
    <property type="entry name" value="AMP-bd_C"/>
</dbReference>
<comment type="cofactor">
    <cofactor evidence="1">
        <name>pantetheine 4'-phosphate</name>
        <dbReference type="ChEBI" id="CHEBI:47942"/>
    </cofactor>
</comment>
<dbReference type="SUPFAM" id="SSF52777">
    <property type="entry name" value="CoA-dependent acyltransferases"/>
    <property type="match status" value="4"/>
</dbReference>
<dbReference type="PANTHER" id="PTHR45527:SF14">
    <property type="entry name" value="PLIPASTATIN SYNTHASE SUBUNIT B"/>
    <property type="match status" value="1"/>
</dbReference>
<dbReference type="RefSeq" id="WP_196123099.1">
    <property type="nucleotide sequence ID" value="NZ_JADPMR010000001.1"/>
</dbReference>
<evidence type="ECO:0000313" key="5">
    <source>
        <dbReference type="EMBL" id="MBF9000415.1"/>
    </source>
</evidence>
<dbReference type="CDD" id="cd19531">
    <property type="entry name" value="LCL_NRPS-like"/>
    <property type="match status" value="2"/>
</dbReference>
<keyword evidence="3" id="KW-0597">Phosphoprotein</keyword>
<dbReference type="InterPro" id="IPR036736">
    <property type="entry name" value="ACP-like_sf"/>
</dbReference>
<dbReference type="SUPFAM" id="SSF56801">
    <property type="entry name" value="Acetyl-CoA synthetase-like"/>
    <property type="match status" value="2"/>
</dbReference>
<dbReference type="SUPFAM" id="SSF47336">
    <property type="entry name" value="ACP-like"/>
    <property type="match status" value="2"/>
</dbReference>
<dbReference type="InterPro" id="IPR000873">
    <property type="entry name" value="AMP-dep_synth/lig_dom"/>
</dbReference>
<protein>
    <submittedName>
        <fullName evidence="5">Amino acid adenylation domain-containing protein</fullName>
    </submittedName>
</protein>
<organism evidence="5 6">
    <name type="scientific">Vibrio nitrifigilis</name>
    <dbReference type="NCBI Taxonomy" id="2789781"/>
    <lineage>
        <taxon>Bacteria</taxon>
        <taxon>Pseudomonadati</taxon>
        <taxon>Pseudomonadota</taxon>
        <taxon>Gammaproteobacteria</taxon>
        <taxon>Vibrionales</taxon>
        <taxon>Vibrionaceae</taxon>
        <taxon>Vibrio</taxon>
    </lineage>
</organism>
<dbReference type="Gene3D" id="3.40.50.980">
    <property type="match status" value="4"/>
</dbReference>
<evidence type="ECO:0000256" key="2">
    <source>
        <dbReference type="ARBA" id="ARBA00022450"/>
    </source>
</evidence>
<dbReference type="InterPro" id="IPR045851">
    <property type="entry name" value="AMP-bd_C_sf"/>
</dbReference>
<dbReference type="Gene3D" id="3.30.300.30">
    <property type="match status" value="2"/>
</dbReference>
<dbReference type="Pfam" id="PF00668">
    <property type="entry name" value="Condensation"/>
    <property type="match status" value="2"/>
</dbReference>
<accession>A0ABS0GDI9</accession>
<dbReference type="PROSITE" id="PS50075">
    <property type="entry name" value="CARRIER"/>
    <property type="match status" value="2"/>
</dbReference>
<proteinExistence type="predicted"/>
<dbReference type="Gene3D" id="1.10.1200.10">
    <property type="entry name" value="ACP-like"/>
    <property type="match status" value="2"/>
</dbReference>
<dbReference type="PANTHER" id="PTHR45527">
    <property type="entry name" value="NONRIBOSOMAL PEPTIDE SYNTHETASE"/>
    <property type="match status" value="1"/>
</dbReference>
<dbReference type="Pfam" id="PF13193">
    <property type="entry name" value="AMP-binding_C"/>
    <property type="match status" value="2"/>
</dbReference>
<evidence type="ECO:0000256" key="3">
    <source>
        <dbReference type="ARBA" id="ARBA00022553"/>
    </source>
</evidence>
<dbReference type="InterPro" id="IPR001242">
    <property type="entry name" value="Condensation_dom"/>
</dbReference>
<dbReference type="Pfam" id="PF00550">
    <property type="entry name" value="PP-binding"/>
    <property type="match status" value="2"/>
</dbReference>
<dbReference type="InterPro" id="IPR020806">
    <property type="entry name" value="PKS_PP-bd"/>
</dbReference>
<dbReference type="Gene3D" id="3.30.559.30">
    <property type="entry name" value="Nonribosomal peptide synthetase, condensation domain"/>
    <property type="match status" value="2"/>
</dbReference>
<dbReference type="PROSITE" id="PS00455">
    <property type="entry name" value="AMP_BINDING"/>
    <property type="match status" value="2"/>
</dbReference>
<comment type="caution">
    <text evidence="5">The sequence shown here is derived from an EMBL/GenBank/DDBJ whole genome shotgun (WGS) entry which is preliminary data.</text>
</comment>
<dbReference type="InterPro" id="IPR020845">
    <property type="entry name" value="AMP-binding_CS"/>
</dbReference>
<reference evidence="5 6" key="1">
    <citation type="submission" date="2020-11" db="EMBL/GenBank/DDBJ databases">
        <title>Vibrio nitrifigilis sp. nov., a marine nitrogen-fixing bacterium isolated from the lagoon sediment of an islet inside an atoll.</title>
        <authorList>
            <person name="Wang L.-T."/>
            <person name="Shieh W.Y."/>
        </authorList>
    </citation>
    <scope>NUCLEOTIDE SEQUENCE [LARGE SCALE GENOMIC DNA]</scope>
    <source>
        <strain evidence="5 6">NFV-1</strain>
    </source>
</reference>
<dbReference type="InterPro" id="IPR006162">
    <property type="entry name" value="Ppantetheine_attach_site"/>
</dbReference>
<dbReference type="Gene3D" id="2.30.38.10">
    <property type="entry name" value="Luciferase, Domain 3"/>
    <property type="match status" value="2"/>
</dbReference>
<keyword evidence="6" id="KW-1185">Reference proteome</keyword>
<feature type="domain" description="Carrier" evidence="4">
    <location>
        <begin position="1012"/>
        <end position="1087"/>
    </location>
</feature>
<dbReference type="Pfam" id="PF00501">
    <property type="entry name" value="AMP-binding"/>
    <property type="match status" value="2"/>
</dbReference>
<feature type="domain" description="Carrier" evidence="4">
    <location>
        <begin position="2056"/>
        <end position="2131"/>
    </location>
</feature>
<dbReference type="InterPro" id="IPR009081">
    <property type="entry name" value="PP-bd_ACP"/>
</dbReference>
<evidence type="ECO:0000259" key="4">
    <source>
        <dbReference type="PROSITE" id="PS50075"/>
    </source>
</evidence>
<dbReference type="PROSITE" id="PS00012">
    <property type="entry name" value="PHOSPHOPANTETHEINE"/>
    <property type="match status" value="2"/>
</dbReference>
<dbReference type="EMBL" id="JADPMR010000001">
    <property type="protein sequence ID" value="MBF9000415.1"/>
    <property type="molecule type" value="Genomic_DNA"/>
</dbReference>
<dbReference type="InterPro" id="IPR023213">
    <property type="entry name" value="CAT-like_dom_sf"/>
</dbReference>
<gene>
    <name evidence="5" type="ORF">I1A42_07565</name>
</gene>
<dbReference type="NCBIfam" id="TIGR01733">
    <property type="entry name" value="AA-adenyl-dom"/>
    <property type="match status" value="2"/>
</dbReference>
<sequence length="2154" mass="239482">MNIPQDKKLAALKAMMQKRALQGKATQSSAAIDTRIPLVDRAQPLPLSFSQQRLWFIEQLDPNAESAYHINGVVHLTGALNIAALTQALNSIVERHEVLRTCFPAEQEQPEQKVAQPSIGMPFEHFSLNDSSAIDDKVNEWLQQPFCLASGRLVRTALFELAPTEFVLALSMHHAIADGWSLGLLLKELSELYQAYCANQSTPLSSLTCQYADYAAWQRDWLNSAAAERQSAYWQSCLAGAPELLSLPTDFPRPEKQSYVGDKVKIEFDAELSAQIHHFSQRHGMTDYMVMLAAWSSLLARFSGQDDIVIGSPIANRSQRETEVMIGFFANTLALRVDTSGQPSVAEFLARVKQQNIQAQSHQDLPFDHVVEKLKPNRSLSYTPIFQVMFAWQDSSADQLQLGDVSAQVMDIESEVQAQFDLSLSLGWSGVNIEGDIRYPTSLFKRSTIEQYLNCWRQLLGQWIANDQQSIDQVTLLDDTHYQQVTRDFNGDKQSYPVTECIHQRFEAMALRYPNNVAVSFEQQTLSYRVLNEQANQLAHWLRAQGVGPDSRVAIALQRSETLLVAILATLKAGGAYVPLDPNYPQERLQYSLQDSQPQVVITTSELTDKLGQLPVGATFALCDKPQWLQESTSNLAPEELGLTPHNMAYIIYTSGSTGKPKGVMVEHHNVLRLLAATEEEFGFNHRDVWTLFHSYAFDFSVWEIWGALLFGGRLVVVPHLVSRQPDVFYQLLCEEQVTVLNQTPSAFRQLVVAQTELKHQLRYVIFGGEALELSALAPWYQRAMNSNTQLINMYGITETTVHTTYYPLSAQDVTRTGASPIGVGLRDLNLYILDQYRQPVPVGVTGELYVSGAGVARGYLNRADLTAERFMLDPFVADGSTRMYKSGDLGRWLDDGSIEYLGRNDDQVKIRGFRIELGEIEACVRSFTGVIDAAVIAAQNATGEQQIVAYYVGDVALDALRDHVADLVPNYMIPAAWMALHALPLTSNGKLDRRALPQVDQSAMVRHEYEAPVGEKEQLLARLWSELLNVEQVGRQDHFFELGGHSLLAVQLTSRVRAQSEWELSLADLFAHPVLADLALMCTEQNERATIVPRANQAEAPLSLAQQRLWFLAQMDRQANAAYTISSGVVIEGELNIAALQQALNSLYVRHSVLRSQFIDRDGIPYQVVDDLKVSFPFNVVEGDSPFTPQFDLATGEVVAAQLNRINEGYAQLRIAMHHIVTDGWSIATFIKELGRAYAALVQHQPVQLDPLSISYGDFAAWQQEFLVGERLDKQQAYWLDQLKSMPHFLHLPTDYARPAKQDFSGASLAVDIDADLTRQLNQLSQQHGCTLYMTLLASWSALMSRLAHQEQVIIGSPIAGRTLAETENLLGMFVNTQPMCANVDAHITTSELLSQIKQTALDAQANQDLPFERMVEAVSPERNQSHSPIYQVMFALQNMPSETITLDGLRLSMLNETVTTAQCDLSLLVSENNERIVGQLNYATALFDQATIERMVGYWRALLRGMVQSAQQPIHAIPILSASEFEQVIVEHNQTKVDFGRDVSITQRFENWAQETPDAIAIVQGEQRLTYQMLNVRANRLADELIQQGVQYGSAVAICIERSIELIIAELAIVKCGAIYVPLDPKAPQDRLNYIVQDSQAMALIMADEAQPMVFDCALPRINVIQAIEKASGHSLASANPNINVRGDSAAYIMYTSGSTGQPKGVVIAHRGVARLISHNGYLEFSRYDRASFAANPAFDATTLEVWGPLLNGAAVVVISDQLLLEPTKLADELIEQGVTILWLTIGLFNQYSDLLGKAFSQVRYLMIGGDVVEPRTVQKVLQNTPPKHLLSCYGPTETTTFAMTHEVMRVDDVERAIPLGKPIGNTQIYVLDEHHNPVPMGVTGEIVIGGEGVALEYLGREDLTAERFLPNPFSSEPGARMYCSGDLGRRLPDGTIEFLGRNDFQVKIRGYRIELGEIETALQALPAINDAVVIAKGDSAENKRLIAYYTLAPHNDITVADLKSTLSQQFPPYMVPGAFVVIDSIPLTPNGKVDRRALPNPDESAINTREYVAPQGAFEQQLAQIWAQLLDVEQVGRDDHFFELGGHSLLAVQLISRIKEKQAITLTITDLFDHPTLKALAARMAFVKLAAFKKHDLASAAQKLFKGKVNG</sequence>
<dbReference type="SMART" id="SM00823">
    <property type="entry name" value="PKS_PP"/>
    <property type="match status" value="2"/>
</dbReference>
<dbReference type="Proteomes" id="UP000597206">
    <property type="component" value="Unassembled WGS sequence"/>
</dbReference>
<dbReference type="CDD" id="cd12117">
    <property type="entry name" value="A_NRPS_Srf_like"/>
    <property type="match status" value="1"/>
</dbReference>